<dbReference type="Gene3D" id="3.40.50.300">
    <property type="entry name" value="P-loop containing nucleotide triphosphate hydrolases"/>
    <property type="match status" value="1"/>
</dbReference>
<proteinExistence type="inferred from homology"/>
<dbReference type="InterPro" id="IPR027417">
    <property type="entry name" value="P-loop_NTPase"/>
</dbReference>
<comment type="caution">
    <text evidence="8">The sequence shown here is derived from an EMBL/GenBank/DDBJ whole genome shotgun (WGS) entry which is preliminary data.</text>
</comment>
<evidence type="ECO:0000256" key="6">
    <source>
        <dbReference type="ARBA" id="ARBA00023242"/>
    </source>
</evidence>
<dbReference type="Pfam" id="PF08423">
    <property type="entry name" value="Rad51"/>
    <property type="match status" value="1"/>
</dbReference>
<dbReference type="PANTHER" id="PTHR46456">
    <property type="entry name" value="DNA REPAIR PROTEIN RAD51 HOMOLOG 2"/>
    <property type="match status" value="1"/>
</dbReference>
<keyword evidence="9" id="KW-1185">Reference proteome</keyword>
<keyword evidence="3" id="KW-0227">DNA damage</keyword>
<evidence type="ECO:0000256" key="2">
    <source>
        <dbReference type="ARBA" id="ARBA00007095"/>
    </source>
</evidence>
<dbReference type="GO" id="GO:0003690">
    <property type="term" value="F:double-stranded DNA binding"/>
    <property type="evidence" value="ECO:0007669"/>
    <property type="project" value="TreeGrafter"/>
</dbReference>
<dbReference type="SUPFAM" id="SSF52540">
    <property type="entry name" value="P-loop containing nucleoside triphosphate hydrolases"/>
    <property type="match status" value="1"/>
</dbReference>
<evidence type="ECO:0000256" key="1">
    <source>
        <dbReference type="ARBA" id="ARBA00004123"/>
    </source>
</evidence>
<evidence type="ECO:0000256" key="3">
    <source>
        <dbReference type="ARBA" id="ARBA00022763"/>
    </source>
</evidence>
<protein>
    <submittedName>
        <fullName evidence="8">DNA repair protein RAD51, variant 2</fullName>
    </submittedName>
</protein>
<dbReference type="InterPro" id="IPR013632">
    <property type="entry name" value="Rad51_C"/>
</dbReference>
<evidence type="ECO:0000313" key="9">
    <source>
        <dbReference type="Proteomes" id="UP001190700"/>
    </source>
</evidence>
<dbReference type="GO" id="GO:0033063">
    <property type="term" value="C:Rad51B-Rad51C-Rad51D-XRCC2 complex"/>
    <property type="evidence" value="ECO:0007669"/>
    <property type="project" value="InterPro"/>
</dbReference>
<dbReference type="GO" id="GO:0140664">
    <property type="term" value="F:ATP-dependent DNA damage sensor activity"/>
    <property type="evidence" value="ECO:0007669"/>
    <property type="project" value="InterPro"/>
</dbReference>
<gene>
    <name evidence="8" type="ORF">CYMTET_30279</name>
</gene>
<dbReference type="GO" id="GO:0003697">
    <property type="term" value="F:single-stranded DNA binding"/>
    <property type="evidence" value="ECO:0007669"/>
    <property type="project" value="TreeGrafter"/>
</dbReference>
<dbReference type="EMBL" id="LGRX02017425">
    <property type="protein sequence ID" value="KAK3260784.1"/>
    <property type="molecule type" value="Genomic_DNA"/>
</dbReference>
<name>A0AAE0FJ96_9CHLO</name>
<keyword evidence="4" id="KW-0238">DNA-binding</keyword>
<dbReference type="GO" id="GO:0005657">
    <property type="term" value="C:replication fork"/>
    <property type="evidence" value="ECO:0007669"/>
    <property type="project" value="TreeGrafter"/>
</dbReference>
<accession>A0AAE0FJ96</accession>
<dbReference type="Proteomes" id="UP001190700">
    <property type="component" value="Unassembled WGS sequence"/>
</dbReference>
<dbReference type="InterPro" id="IPR030548">
    <property type="entry name" value="RAD51B"/>
</dbReference>
<dbReference type="GO" id="GO:0005524">
    <property type="term" value="F:ATP binding"/>
    <property type="evidence" value="ECO:0007669"/>
    <property type="project" value="InterPro"/>
</dbReference>
<dbReference type="InterPro" id="IPR058766">
    <property type="entry name" value="HHH_XRCC3_RAD51B"/>
</dbReference>
<evidence type="ECO:0000256" key="4">
    <source>
        <dbReference type="ARBA" id="ARBA00023125"/>
    </source>
</evidence>
<dbReference type="AlphaFoldDB" id="A0AAE0FJ96"/>
<sequence>MASRKLIRMDLDTEVLHKLAMRNIHTAKDLLSRTELELVECADLSFECIRALLRQVSVRICPSSADLLQVMQRRRQLTTFLPTHLAALDDVLRGGIPTQGITEMVGPAGIGKTQWCQMLAVTAAMPRRLNGLEGGVVYIDTESRFSTNRLLQIAACKYGQSEAADRERIAESVMVLSPKTTAELLERLKSMETVIIERRVKLILLDSVAALPRAEYGSGKEAIVQRQEALGQLASTLKALAEAFGIPVVVTNQVTTTGWKQQRGQGDTAEFAFQQSEREAEARAASLANDLDEESAMVSAAAMSESHLTAALGTKWAHCVNTRLVLEVRRVSRHVRVTPDSGAWHQMGALCQHAPRAGGLGPRSAHCESGQITCSSYGSATICHNKQRHRARGRRFVGAKRVWQWGCSDNADCKQSEFDKFYCSAVKMLSISFYLTLRQS</sequence>
<comment type="subcellular location">
    <subcellularLocation>
        <location evidence="1">Nucleus</location>
    </subcellularLocation>
</comment>
<evidence type="ECO:0000256" key="5">
    <source>
        <dbReference type="ARBA" id="ARBA00023172"/>
    </source>
</evidence>
<feature type="domain" description="RecA family profile 1" evidence="7">
    <location>
        <begin position="77"/>
        <end position="254"/>
    </location>
</feature>
<dbReference type="PROSITE" id="PS50162">
    <property type="entry name" value="RECA_2"/>
    <property type="match status" value="1"/>
</dbReference>
<comment type="similarity">
    <text evidence="2">Belongs to the RecA family. RAD51 subfamily.</text>
</comment>
<dbReference type="Pfam" id="PF26169">
    <property type="entry name" value="HHH_XRCC3_RpoA"/>
    <property type="match status" value="1"/>
</dbReference>
<dbReference type="PANTHER" id="PTHR46456:SF1">
    <property type="entry name" value="DNA REPAIR PROTEIN RAD51 HOMOLOG 2"/>
    <property type="match status" value="1"/>
</dbReference>
<dbReference type="InterPro" id="IPR020588">
    <property type="entry name" value="RecA_ATP-bd"/>
</dbReference>
<evidence type="ECO:0000313" key="8">
    <source>
        <dbReference type="EMBL" id="KAK3260784.1"/>
    </source>
</evidence>
<dbReference type="GO" id="GO:0000724">
    <property type="term" value="P:double-strand break repair via homologous recombination"/>
    <property type="evidence" value="ECO:0007669"/>
    <property type="project" value="InterPro"/>
</dbReference>
<keyword evidence="6" id="KW-0539">Nucleus</keyword>
<keyword evidence="5" id="KW-0233">DNA recombination</keyword>
<reference evidence="8 9" key="1">
    <citation type="journal article" date="2015" name="Genome Biol. Evol.">
        <title>Comparative Genomics of a Bacterivorous Green Alga Reveals Evolutionary Causalities and Consequences of Phago-Mixotrophic Mode of Nutrition.</title>
        <authorList>
            <person name="Burns J.A."/>
            <person name="Paasch A."/>
            <person name="Narechania A."/>
            <person name="Kim E."/>
        </authorList>
    </citation>
    <scope>NUCLEOTIDE SEQUENCE [LARGE SCALE GENOMIC DNA]</scope>
    <source>
        <strain evidence="8 9">PLY_AMNH</strain>
    </source>
</reference>
<dbReference type="GO" id="GO:0000400">
    <property type="term" value="F:four-way junction DNA binding"/>
    <property type="evidence" value="ECO:0007669"/>
    <property type="project" value="TreeGrafter"/>
</dbReference>
<organism evidence="8 9">
    <name type="scientific">Cymbomonas tetramitiformis</name>
    <dbReference type="NCBI Taxonomy" id="36881"/>
    <lineage>
        <taxon>Eukaryota</taxon>
        <taxon>Viridiplantae</taxon>
        <taxon>Chlorophyta</taxon>
        <taxon>Pyramimonadophyceae</taxon>
        <taxon>Pyramimonadales</taxon>
        <taxon>Pyramimonadaceae</taxon>
        <taxon>Cymbomonas</taxon>
    </lineage>
</organism>
<evidence type="ECO:0000259" key="7">
    <source>
        <dbReference type="PROSITE" id="PS50162"/>
    </source>
</evidence>